<keyword evidence="3" id="KW-1185">Reference proteome</keyword>
<organism evidence="2 3">
    <name type="scientific">Aromatoleum toluolicum</name>
    <dbReference type="NCBI Taxonomy" id="90060"/>
    <lineage>
        <taxon>Bacteria</taxon>
        <taxon>Pseudomonadati</taxon>
        <taxon>Pseudomonadota</taxon>
        <taxon>Betaproteobacteria</taxon>
        <taxon>Rhodocyclales</taxon>
        <taxon>Rhodocyclaceae</taxon>
        <taxon>Aromatoleum</taxon>
    </lineage>
</organism>
<dbReference type="Proteomes" id="UP000634522">
    <property type="component" value="Unassembled WGS sequence"/>
</dbReference>
<keyword evidence="1" id="KW-0812">Transmembrane</keyword>
<keyword evidence="1" id="KW-0472">Membrane</keyword>
<evidence type="ECO:0000256" key="1">
    <source>
        <dbReference type="SAM" id="Phobius"/>
    </source>
</evidence>
<accession>A0ABX1NBV8</accession>
<gene>
    <name evidence="2" type="ORF">GPA27_05125</name>
</gene>
<sequence>MTTASISEPAPAPDDGIARTRAGRRTLALLAFVCVLPVVASYFAYYVWQPKGRANYGELLVPASLPDAVLPGVAGQPDVAREELEGRWTLLFAASGTCDSACADSLYLMRQSRLAQGEEMERVARLWLISDAAMPAGELLAAHDGLRLARASPAWLAHLPAAERERHVYLVDPRGSVMMRFPENAEPRRVIKDLQRLLKYSALGRAQLSPPARSAPVTEERTAR</sequence>
<feature type="transmembrane region" description="Helical" evidence="1">
    <location>
        <begin position="27"/>
        <end position="48"/>
    </location>
</feature>
<dbReference type="RefSeq" id="WP_169138256.1">
    <property type="nucleotide sequence ID" value="NZ_WTVS01000007.1"/>
</dbReference>
<dbReference type="SUPFAM" id="SSF52833">
    <property type="entry name" value="Thioredoxin-like"/>
    <property type="match status" value="1"/>
</dbReference>
<dbReference type="EMBL" id="WTVS01000007">
    <property type="protein sequence ID" value="NMF96766.1"/>
    <property type="molecule type" value="Genomic_DNA"/>
</dbReference>
<name>A0ABX1NBV8_9RHOO</name>
<evidence type="ECO:0008006" key="4">
    <source>
        <dbReference type="Google" id="ProtNLM"/>
    </source>
</evidence>
<proteinExistence type="predicted"/>
<keyword evidence="1" id="KW-1133">Transmembrane helix</keyword>
<evidence type="ECO:0000313" key="2">
    <source>
        <dbReference type="EMBL" id="NMF96766.1"/>
    </source>
</evidence>
<evidence type="ECO:0000313" key="3">
    <source>
        <dbReference type="Proteomes" id="UP000634522"/>
    </source>
</evidence>
<reference evidence="2 3" key="1">
    <citation type="submission" date="2019-12" db="EMBL/GenBank/DDBJ databases">
        <title>Comparative genomics gives insights into the taxonomy of the Azoarcus-Aromatoleum group and reveals separate origins of nif in the plant-associated Azoarcus and non-plant-associated Aromatoleum sub-groups.</title>
        <authorList>
            <person name="Lafos M."/>
            <person name="Maluk M."/>
            <person name="Batista M."/>
            <person name="Junghare M."/>
            <person name="Carmona M."/>
            <person name="Faoro H."/>
            <person name="Cruz L.M."/>
            <person name="Battistoni F."/>
            <person name="De Souza E."/>
            <person name="Pedrosa F."/>
            <person name="Chen W.-M."/>
            <person name="Poole P.S."/>
            <person name="Dixon R.A."/>
            <person name="James E.K."/>
        </authorList>
    </citation>
    <scope>NUCLEOTIDE SEQUENCE [LARGE SCALE GENOMIC DNA]</scope>
    <source>
        <strain evidence="2 3">T</strain>
    </source>
</reference>
<dbReference type="InterPro" id="IPR036249">
    <property type="entry name" value="Thioredoxin-like_sf"/>
</dbReference>
<protein>
    <recommendedName>
        <fullName evidence="4">Transmembrane protein</fullName>
    </recommendedName>
</protein>
<comment type="caution">
    <text evidence="2">The sequence shown here is derived from an EMBL/GenBank/DDBJ whole genome shotgun (WGS) entry which is preliminary data.</text>
</comment>